<evidence type="ECO:0000259" key="5">
    <source>
        <dbReference type="Pfam" id="PF00294"/>
    </source>
</evidence>
<dbReference type="GO" id="GO:0006000">
    <property type="term" value="P:fructose metabolic process"/>
    <property type="evidence" value="ECO:0007669"/>
    <property type="project" value="UniProtKB-ARBA"/>
</dbReference>
<dbReference type="GO" id="GO:0008865">
    <property type="term" value="F:fructokinase activity"/>
    <property type="evidence" value="ECO:0007669"/>
    <property type="project" value="UniProtKB-ARBA"/>
</dbReference>
<protein>
    <submittedName>
        <fullName evidence="6">Carbohydrate kinase</fullName>
    </submittedName>
</protein>
<dbReference type="PRINTS" id="PR00990">
    <property type="entry name" value="RIBOKINASE"/>
</dbReference>
<dbReference type="InterPro" id="IPR002139">
    <property type="entry name" value="Ribo/fructo_kinase"/>
</dbReference>
<keyword evidence="7" id="KW-1185">Reference proteome</keyword>
<dbReference type="CDD" id="cd01167">
    <property type="entry name" value="bac_FRK"/>
    <property type="match status" value="1"/>
</dbReference>
<dbReference type="AlphaFoldDB" id="A0A4R4ENV5"/>
<name>A0A4R4ENV5_9BACL</name>
<evidence type="ECO:0000313" key="6">
    <source>
        <dbReference type="EMBL" id="TCZ80048.1"/>
    </source>
</evidence>
<organism evidence="6 7">
    <name type="scientific">Paenibacillus albiflavus</name>
    <dbReference type="NCBI Taxonomy" id="2545760"/>
    <lineage>
        <taxon>Bacteria</taxon>
        <taxon>Bacillati</taxon>
        <taxon>Bacillota</taxon>
        <taxon>Bacilli</taxon>
        <taxon>Bacillales</taxon>
        <taxon>Paenibacillaceae</taxon>
        <taxon>Paenibacillus</taxon>
    </lineage>
</organism>
<evidence type="ECO:0000256" key="3">
    <source>
        <dbReference type="ARBA" id="ARBA00022777"/>
    </source>
</evidence>
<dbReference type="Proteomes" id="UP000295418">
    <property type="component" value="Unassembled WGS sequence"/>
</dbReference>
<evidence type="ECO:0000256" key="4">
    <source>
        <dbReference type="RuleBase" id="RU003704"/>
    </source>
</evidence>
<dbReference type="InterPro" id="IPR029056">
    <property type="entry name" value="Ribokinase-like"/>
</dbReference>
<dbReference type="SUPFAM" id="SSF53613">
    <property type="entry name" value="Ribokinase-like"/>
    <property type="match status" value="1"/>
</dbReference>
<reference evidence="6 7" key="1">
    <citation type="submission" date="2019-03" db="EMBL/GenBank/DDBJ databases">
        <authorList>
            <person name="Kim M.K.M."/>
        </authorList>
    </citation>
    <scope>NUCLEOTIDE SEQUENCE [LARGE SCALE GENOMIC DNA]</scope>
    <source>
        <strain evidence="6 7">18JY21-1</strain>
    </source>
</reference>
<keyword evidence="2 4" id="KW-0808">Transferase</keyword>
<dbReference type="EMBL" id="SKFG01000002">
    <property type="protein sequence ID" value="TCZ80048.1"/>
    <property type="molecule type" value="Genomic_DNA"/>
</dbReference>
<dbReference type="InterPro" id="IPR011611">
    <property type="entry name" value="PfkB_dom"/>
</dbReference>
<gene>
    <name evidence="6" type="ORF">E0485_04105</name>
</gene>
<dbReference type="PANTHER" id="PTHR43085">
    <property type="entry name" value="HEXOKINASE FAMILY MEMBER"/>
    <property type="match status" value="1"/>
</dbReference>
<sequence length="335" mass="36502">MDGKLKRLEQERTSNHQQVLCIGELLIDFYCRDIGVNLAQGMNFMKQAGGAPANVASAVSRLGGKSAFAGKVGDDPFGDFLIQTLQDVSVNTELIARDSSARTTMAFVSLQTDGERDFLFNRGADGNFTASDLPMEKLREAAIVHFGSATAMLGGAYLDAYFDLMEKARKEKRFISFDPNYRSSLWAERTEKFNQLARKGIARADFVKVSEEELRLISGCADINKGVQELHRLGAKVIAVTLGKQGTFLSCKNQTAVIPSIRIVAIDSTGAGDAFVGAILYQLAQIDRLNDAKLSFSKWEAIVRFANLVGAIVCTKVGAIAALPSLEEVMHMQES</sequence>
<dbReference type="PANTHER" id="PTHR43085:SF54">
    <property type="entry name" value="PUTATIVE-RELATED"/>
    <property type="match status" value="1"/>
</dbReference>
<evidence type="ECO:0000256" key="2">
    <source>
        <dbReference type="ARBA" id="ARBA00022679"/>
    </source>
</evidence>
<dbReference type="Pfam" id="PF00294">
    <property type="entry name" value="PfkB"/>
    <property type="match status" value="1"/>
</dbReference>
<dbReference type="PROSITE" id="PS00584">
    <property type="entry name" value="PFKB_KINASES_2"/>
    <property type="match status" value="1"/>
</dbReference>
<dbReference type="Gene3D" id="3.40.1190.20">
    <property type="match status" value="1"/>
</dbReference>
<accession>A0A4R4ENV5</accession>
<comment type="caution">
    <text evidence="6">The sequence shown here is derived from an EMBL/GenBank/DDBJ whole genome shotgun (WGS) entry which is preliminary data.</text>
</comment>
<dbReference type="PROSITE" id="PS00583">
    <property type="entry name" value="PFKB_KINASES_1"/>
    <property type="match status" value="1"/>
</dbReference>
<dbReference type="InterPro" id="IPR002173">
    <property type="entry name" value="Carboh/pur_kinase_PfkB_CS"/>
</dbReference>
<comment type="similarity">
    <text evidence="1 4">Belongs to the carbohydrate kinase PfkB family.</text>
</comment>
<keyword evidence="3 4" id="KW-0418">Kinase</keyword>
<evidence type="ECO:0000313" key="7">
    <source>
        <dbReference type="Proteomes" id="UP000295418"/>
    </source>
</evidence>
<proteinExistence type="inferred from homology"/>
<dbReference type="OrthoDB" id="9813569at2"/>
<feature type="domain" description="Carbohydrate kinase PfkB" evidence="5">
    <location>
        <begin position="17"/>
        <end position="325"/>
    </location>
</feature>
<dbReference type="InterPro" id="IPR050306">
    <property type="entry name" value="PfkB_Carbo_kinase"/>
</dbReference>
<evidence type="ECO:0000256" key="1">
    <source>
        <dbReference type="ARBA" id="ARBA00010688"/>
    </source>
</evidence>